<evidence type="ECO:0000256" key="1">
    <source>
        <dbReference type="ARBA" id="ARBA00001947"/>
    </source>
</evidence>
<dbReference type="Gene3D" id="3.60.15.30">
    <property type="entry name" value="Metallo-beta-lactamase domain"/>
    <property type="match status" value="1"/>
</dbReference>
<dbReference type="GO" id="GO:0008800">
    <property type="term" value="F:beta-lactamase activity"/>
    <property type="evidence" value="ECO:0007669"/>
    <property type="project" value="InterPro"/>
</dbReference>
<accession>A0A7W7QHB5</accession>
<dbReference type="GO" id="GO:0017001">
    <property type="term" value="P:antibiotic catabolic process"/>
    <property type="evidence" value="ECO:0007669"/>
    <property type="project" value="InterPro"/>
</dbReference>
<dbReference type="SMART" id="SM00849">
    <property type="entry name" value="Lactamase_B"/>
    <property type="match status" value="1"/>
</dbReference>
<dbReference type="InterPro" id="IPR044097">
    <property type="entry name" value="Bds1/SdsA1_MBL-fold"/>
</dbReference>
<feature type="domain" description="Metallo-beta-lactamase" evidence="7">
    <location>
        <begin position="84"/>
        <end position="301"/>
    </location>
</feature>
<dbReference type="InterPro" id="IPR038536">
    <property type="entry name" value="Alkyl/aryl-sulf_dimr_sf"/>
</dbReference>
<evidence type="ECO:0000256" key="4">
    <source>
        <dbReference type="ARBA" id="ARBA00022833"/>
    </source>
</evidence>
<sequence>MADLPFHDRADFDNADRGFVAKLSPALVRGADGEVVWDNDVYAFLDGDCPQDAHPSLWRQAQLCAKQGLFEVTDGIYQVRGLDLSNMTIVEGETGVIVIDPLVSTECAAAALRLYRDHRGERPVTGVIYTHSHADHFGGVRGVTDGTGIPILAPAHFMEHAVAENVYAGTAMNRRALYMYGQRLPRSPEGQLGCGLGMGTSAGTVTLIPPTVDITHTGQEETIDGVRIVFQLTPGTEAPAEMNFLFPDHRALCMAENATHNLHNVLTLRGAVVRDARVWARYLDEAITLFADRANVAFASHHWPTWGREDIVRFLSQQRDLYAYLHDQTVRLLNHGLTGIEIAETMRMPPALERAWHTHGYYGSVSHNVKAIYQRYLGWFDGNPAHLWEHPPVEQARRYVECLGGTSAVIAHARRYIQEGDLRFAATLLNHAIFATDPHSDARYGEHRTEHRSEHRGRDEHDAAHHAEARSLLAEVYTRLGHGAENATWRNFYLTGAAELADGPAAGTADTTSPDMLSALSVEQVFDSLAIRVNGPDAWNERFTIDWYLTDLDEHHSTTLSNGALTHRRTPSGDGADLTLRLTRQQLFDLLTTGAPGALAHIDHDGDPTPLQRLATILDTPTPNFPIVTP</sequence>
<dbReference type="PANTHER" id="PTHR43223:SF1">
    <property type="entry name" value="ALKYL_ARYL-SULFATASE BDS1"/>
    <property type="match status" value="1"/>
</dbReference>
<dbReference type="InterPro" id="IPR036527">
    <property type="entry name" value="SCP2_sterol-bd_dom_sf"/>
</dbReference>
<feature type="region of interest" description="Disordered" evidence="6">
    <location>
        <begin position="442"/>
        <end position="465"/>
    </location>
</feature>
<dbReference type="CDD" id="cd07710">
    <property type="entry name" value="arylsulfatase_Sdsa1-like_MBL-fold"/>
    <property type="match status" value="1"/>
</dbReference>
<dbReference type="Pfam" id="PF00753">
    <property type="entry name" value="Lactamase_B"/>
    <property type="match status" value="1"/>
</dbReference>
<dbReference type="RefSeq" id="WP_184712390.1">
    <property type="nucleotide sequence ID" value="NZ_JACHJP010000001.1"/>
</dbReference>
<evidence type="ECO:0000256" key="2">
    <source>
        <dbReference type="ARBA" id="ARBA00022723"/>
    </source>
</evidence>
<dbReference type="Gene3D" id="3.30.1050.10">
    <property type="entry name" value="SCP2 sterol-binding domain"/>
    <property type="match status" value="1"/>
</dbReference>
<dbReference type="InterPro" id="IPR036866">
    <property type="entry name" value="RibonucZ/Hydroxyglut_hydro"/>
</dbReference>
<dbReference type="SUPFAM" id="SSF56281">
    <property type="entry name" value="Metallo-hydrolase/oxidoreductase"/>
    <property type="match status" value="1"/>
</dbReference>
<evidence type="ECO:0000256" key="6">
    <source>
        <dbReference type="SAM" id="MobiDB-lite"/>
    </source>
</evidence>
<comment type="cofactor">
    <cofactor evidence="1">
        <name>Zn(2+)</name>
        <dbReference type="ChEBI" id="CHEBI:29105"/>
    </cofactor>
</comment>
<protein>
    <submittedName>
        <fullName evidence="8">Alkyl sulfatase BDS1-like metallo-beta-lactamase superfamily hydrolase</fullName>
    </submittedName>
</protein>
<comment type="similarity">
    <text evidence="5">Belongs to the metallo-beta-lactamase superfamily. Type III sulfatase family.</text>
</comment>
<keyword evidence="2" id="KW-0479">Metal-binding</keyword>
<dbReference type="InterPro" id="IPR001018">
    <property type="entry name" value="Beta-lactamase_class-B_CS"/>
</dbReference>
<gene>
    <name evidence="8" type="ORF">FHS44_000709</name>
</gene>
<dbReference type="FunFam" id="3.60.15.30:FF:000001">
    <property type="entry name" value="Alkyl/aryl-sulfatase BDS1"/>
    <property type="match status" value="1"/>
</dbReference>
<dbReference type="Gene3D" id="1.25.40.880">
    <property type="entry name" value="Alkyl sulfatase, dimerisation domain"/>
    <property type="match status" value="1"/>
</dbReference>
<keyword evidence="3 8" id="KW-0378">Hydrolase</keyword>
<dbReference type="GO" id="GO:0008270">
    <property type="term" value="F:zinc ion binding"/>
    <property type="evidence" value="ECO:0007669"/>
    <property type="project" value="InterPro"/>
</dbReference>
<dbReference type="Pfam" id="PF14863">
    <property type="entry name" value="Alkyl_sulf_dimr"/>
    <property type="match status" value="2"/>
</dbReference>
<proteinExistence type="inferred from homology"/>
<dbReference type="AlphaFoldDB" id="A0A7W7QHB5"/>
<dbReference type="PANTHER" id="PTHR43223">
    <property type="entry name" value="ALKYL/ARYL-SULFATASE"/>
    <property type="match status" value="1"/>
</dbReference>
<evidence type="ECO:0000256" key="5">
    <source>
        <dbReference type="ARBA" id="ARBA00033751"/>
    </source>
</evidence>
<dbReference type="Pfam" id="PF14864">
    <property type="entry name" value="Alkyl_sulf_C"/>
    <property type="match status" value="1"/>
</dbReference>
<dbReference type="GO" id="GO:0046983">
    <property type="term" value="F:protein dimerization activity"/>
    <property type="evidence" value="ECO:0007669"/>
    <property type="project" value="InterPro"/>
</dbReference>
<keyword evidence="9" id="KW-1185">Reference proteome</keyword>
<reference evidence="8 9" key="1">
    <citation type="submission" date="2020-08" db="EMBL/GenBank/DDBJ databases">
        <title>Genomic Encyclopedia of Type Strains, Phase III (KMG-III): the genomes of soil and plant-associated and newly described type strains.</title>
        <authorList>
            <person name="Whitman W."/>
        </authorList>
    </citation>
    <scope>NUCLEOTIDE SEQUENCE [LARGE SCALE GENOMIC DNA]</scope>
    <source>
        <strain evidence="8 9">CECT 8840</strain>
    </source>
</reference>
<dbReference type="Proteomes" id="UP000552644">
    <property type="component" value="Unassembled WGS sequence"/>
</dbReference>
<evidence type="ECO:0000259" key="7">
    <source>
        <dbReference type="SMART" id="SM00849"/>
    </source>
</evidence>
<keyword evidence="4" id="KW-0862">Zinc</keyword>
<dbReference type="GO" id="GO:0018909">
    <property type="term" value="P:dodecyl sulfate metabolic process"/>
    <property type="evidence" value="ECO:0007669"/>
    <property type="project" value="InterPro"/>
</dbReference>
<organism evidence="8 9">
    <name type="scientific">Streptosporangium saharense</name>
    <dbReference type="NCBI Taxonomy" id="1706840"/>
    <lineage>
        <taxon>Bacteria</taxon>
        <taxon>Bacillati</taxon>
        <taxon>Actinomycetota</taxon>
        <taxon>Actinomycetes</taxon>
        <taxon>Streptosporangiales</taxon>
        <taxon>Streptosporangiaceae</taxon>
        <taxon>Streptosporangium</taxon>
    </lineage>
</organism>
<dbReference type="SUPFAM" id="SSF55718">
    <property type="entry name" value="SCP-like"/>
    <property type="match status" value="1"/>
</dbReference>
<dbReference type="InterPro" id="IPR029229">
    <property type="entry name" value="Alkyl_sulf_C"/>
</dbReference>
<dbReference type="InterPro" id="IPR052195">
    <property type="entry name" value="Bact_Alkyl/Aryl-Sulfatase"/>
</dbReference>
<comment type="caution">
    <text evidence="8">The sequence shown here is derived from an EMBL/GenBank/DDBJ whole genome shotgun (WGS) entry which is preliminary data.</text>
</comment>
<name>A0A7W7QHB5_9ACTN</name>
<evidence type="ECO:0000256" key="3">
    <source>
        <dbReference type="ARBA" id="ARBA00022801"/>
    </source>
</evidence>
<evidence type="ECO:0000313" key="8">
    <source>
        <dbReference type="EMBL" id="MBB4913637.1"/>
    </source>
</evidence>
<dbReference type="InterPro" id="IPR001279">
    <property type="entry name" value="Metallo-B-lactamas"/>
</dbReference>
<dbReference type="GO" id="GO:0018741">
    <property type="term" value="F:linear primary-alkylsulfatase activity"/>
    <property type="evidence" value="ECO:0007669"/>
    <property type="project" value="InterPro"/>
</dbReference>
<evidence type="ECO:0000313" key="9">
    <source>
        <dbReference type="Proteomes" id="UP000552644"/>
    </source>
</evidence>
<dbReference type="PROSITE" id="PS00743">
    <property type="entry name" value="BETA_LACTAMASE_B_1"/>
    <property type="match status" value="1"/>
</dbReference>
<dbReference type="InterPro" id="IPR029228">
    <property type="entry name" value="Alkyl_sulf_dimr"/>
</dbReference>
<dbReference type="EMBL" id="JACHJP010000001">
    <property type="protein sequence ID" value="MBB4913637.1"/>
    <property type="molecule type" value="Genomic_DNA"/>
</dbReference>